<proteinExistence type="predicted"/>
<dbReference type="AlphaFoldDB" id="A0A2P8GI29"/>
<evidence type="ECO:0000256" key="1">
    <source>
        <dbReference type="SAM" id="MobiDB-lite"/>
    </source>
</evidence>
<sequence length="36" mass="3990">MGETNKKAPSDEEASEEYPDTIINLSYPGKDLPPRP</sequence>
<accession>A0A2P8GI29</accession>
<dbReference type="EMBL" id="PYGK01000003">
    <property type="protein sequence ID" value="PSL33597.1"/>
    <property type="molecule type" value="Genomic_DNA"/>
</dbReference>
<evidence type="ECO:0000313" key="2">
    <source>
        <dbReference type="EMBL" id="PSL33597.1"/>
    </source>
</evidence>
<protein>
    <submittedName>
        <fullName evidence="2">Uncharacterized protein</fullName>
    </submittedName>
</protein>
<gene>
    <name evidence="2" type="ORF">CLV42_103580</name>
</gene>
<reference evidence="2 3" key="1">
    <citation type="submission" date="2018-03" db="EMBL/GenBank/DDBJ databases">
        <title>Genomic Encyclopedia of Archaeal and Bacterial Type Strains, Phase II (KMG-II): from individual species to whole genera.</title>
        <authorList>
            <person name="Goeker M."/>
        </authorList>
    </citation>
    <scope>NUCLEOTIDE SEQUENCE [LARGE SCALE GENOMIC DNA]</scope>
    <source>
        <strain evidence="2 3">DSM 18107</strain>
    </source>
</reference>
<organism evidence="2 3">
    <name type="scientific">Chitinophaga ginsengisoli</name>
    <dbReference type="NCBI Taxonomy" id="363837"/>
    <lineage>
        <taxon>Bacteria</taxon>
        <taxon>Pseudomonadati</taxon>
        <taxon>Bacteroidota</taxon>
        <taxon>Chitinophagia</taxon>
        <taxon>Chitinophagales</taxon>
        <taxon>Chitinophagaceae</taxon>
        <taxon>Chitinophaga</taxon>
    </lineage>
</organism>
<evidence type="ECO:0000313" key="3">
    <source>
        <dbReference type="Proteomes" id="UP000240978"/>
    </source>
</evidence>
<keyword evidence="3" id="KW-1185">Reference proteome</keyword>
<feature type="compositionally biased region" description="Basic and acidic residues" evidence="1">
    <location>
        <begin position="1"/>
        <end position="10"/>
    </location>
</feature>
<feature type="region of interest" description="Disordered" evidence="1">
    <location>
        <begin position="1"/>
        <end position="36"/>
    </location>
</feature>
<name>A0A2P8GI29_9BACT</name>
<dbReference type="Proteomes" id="UP000240978">
    <property type="component" value="Unassembled WGS sequence"/>
</dbReference>
<comment type="caution">
    <text evidence="2">The sequence shown here is derived from an EMBL/GenBank/DDBJ whole genome shotgun (WGS) entry which is preliminary data.</text>
</comment>